<protein>
    <submittedName>
        <fullName evidence="1">Uncharacterized protein</fullName>
    </submittedName>
</protein>
<evidence type="ECO:0000313" key="1">
    <source>
        <dbReference type="EMBL" id="OPJ83735.1"/>
    </source>
</evidence>
<comment type="caution">
    <text evidence="1">The sequence shown here is derived from an EMBL/GenBank/DDBJ whole genome shotgun (WGS) entry which is preliminary data.</text>
</comment>
<organism evidence="1 2">
    <name type="scientific">Patagioenas fasciata monilis</name>
    <dbReference type="NCBI Taxonomy" id="372326"/>
    <lineage>
        <taxon>Eukaryota</taxon>
        <taxon>Metazoa</taxon>
        <taxon>Chordata</taxon>
        <taxon>Craniata</taxon>
        <taxon>Vertebrata</taxon>
        <taxon>Euteleostomi</taxon>
        <taxon>Archelosauria</taxon>
        <taxon>Archosauria</taxon>
        <taxon>Dinosauria</taxon>
        <taxon>Saurischia</taxon>
        <taxon>Theropoda</taxon>
        <taxon>Coelurosauria</taxon>
        <taxon>Aves</taxon>
        <taxon>Neognathae</taxon>
        <taxon>Neoaves</taxon>
        <taxon>Columbimorphae</taxon>
        <taxon>Columbiformes</taxon>
        <taxon>Columbidae</taxon>
        <taxon>Patagioenas</taxon>
    </lineage>
</organism>
<dbReference type="AlphaFoldDB" id="A0A1V4KH47"/>
<dbReference type="Proteomes" id="UP000190648">
    <property type="component" value="Unassembled WGS sequence"/>
</dbReference>
<evidence type="ECO:0000313" key="2">
    <source>
        <dbReference type="Proteomes" id="UP000190648"/>
    </source>
</evidence>
<accession>A0A1V4KH47</accession>
<dbReference type="EMBL" id="LSYS01003169">
    <property type="protein sequence ID" value="OPJ83735.1"/>
    <property type="molecule type" value="Genomic_DNA"/>
</dbReference>
<reference evidence="1 2" key="1">
    <citation type="submission" date="2016-02" db="EMBL/GenBank/DDBJ databases">
        <title>Band-tailed pigeon sequencing and assembly.</title>
        <authorList>
            <person name="Soares A.E."/>
            <person name="Novak B.J."/>
            <person name="Rice E.S."/>
            <person name="O'Connell B."/>
            <person name="Chang D."/>
            <person name="Weber S."/>
            <person name="Shapiro B."/>
        </authorList>
    </citation>
    <scope>NUCLEOTIDE SEQUENCE [LARGE SCALE GENOMIC DNA]</scope>
    <source>
        <strain evidence="1">BTP2013</strain>
        <tissue evidence="1">Blood</tissue>
    </source>
</reference>
<gene>
    <name evidence="1" type="ORF">AV530_006578</name>
</gene>
<name>A0A1V4KH47_PATFA</name>
<sequence>MMEWNLLYEQATEWRGHLQMPFNKCTEEVSAVVNDSSFPSSPGSFHHCDGCGGTDHVPSCPDPRST</sequence>
<keyword evidence="2" id="KW-1185">Reference proteome</keyword>
<proteinExistence type="predicted"/>